<dbReference type="SUPFAM" id="SSF57667">
    <property type="entry name" value="beta-beta-alpha zinc fingers"/>
    <property type="match status" value="2"/>
</dbReference>
<dbReference type="FunFam" id="3.30.160.60:FF:000193">
    <property type="entry name" value="Zinc finger protein 300"/>
    <property type="match status" value="1"/>
</dbReference>
<dbReference type="KEGG" id="kmr:108246280"/>
<protein>
    <submittedName>
        <fullName evidence="13">Zinc finger and SCAN domain-containing protein 12-like</fullName>
    </submittedName>
</protein>
<dbReference type="RefSeq" id="XP_017289232.1">
    <property type="nucleotide sequence ID" value="XM_017433743.3"/>
</dbReference>
<dbReference type="PANTHER" id="PTHR24408:SF58">
    <property type="entry name" value="TRANSCRIPTION FACTOR (TFIIIA), PUTATIVE (AFU_ORTHOLOGUE AFUA_1G05150)-RELATED"/>
    <property type="match status" value="1"/>
</dbReference>
<feature type="region of interest" description="Disordered" evidence="11">
    <location>
        <begin position="550"/>
        <end position="577"/>
    </location>
</feature>
<keyword evidence="8" id="KW-0804">Transcription</keyword>
<dbReference type="InterPro" id="IPR036236">
    <property type="entry name" value="Znf_C2H2_sf"/>
</dbReference>
<dbReference type="GO" id="GO:0000981">
    <property type="term" value="F:DNA-binding transcription factor activity, RNA polymerase II-specific"/>
    <property type="evidence" value="ECO:0007669"/>
    <property type="project" value="TreeGrafter"/>
</dbReference>
<keyword evidence="14" id="KW-1185">Reference proteome</keyword>
<dbReference type="OMA" id="PQIREDQ"/>
<keyword evidence="6" id="KW-0862">Zinc</keyword>
<keyword evidence="9" id="KW-0539">Nucleus</keyword>
<dbReference type="PANTHER" id="PTHR24408">
    <property type="entry name" value="ZINC FINGER PROTEIN"/>
    <property type="match status" value="1"/>
</dbReference>
<sequence>MSSVQYFRELISERLTAAAEEIFSEFEKTIIQYEDVINRQRRLLDIGWKQKIKFRTVDFSQQHVCNQQKKQSLAQPGSWIREEPEPRHCQKELEPPTIKQEQEELWISQDVEQLVLKQEDETFMKIQYESSCDETFMRSNVVQQEDEAHGHHSPPVIGWKPVVKLHRIDPHQLPVSMEEEEEEEVLTDQQICNQERNFSLDQDEPQPPQIREDQVEVELPQVIKAQGEPDPHIKEDQEKPDPQIREDQDEPDTPQISVNQEEVDPRQIRVDQEEVDPPQIRVDQDEPDSQIRVDQEEVDPPQIRLDQDKPNPPQIKEDQEKPDPQIKVDQEEPESPQIKEDQGEPDPRQVRMDQEEPEPPQSEEQEKVCSSQDEELLEPGVFVETPVYEESFPSEAITDQLFSHHSHVPESPDQDENKQADSESAAAKTNSVNDSSLLEHLFKTHACKTSNKCGVCGRVYKKKSLLSNHLRSHTGEKLFICEICGIKVLGSSALERHHQAIHSEGRKPYTCTTCGKNFLYFSSVQRHEKTHTDAICEKSLHQHHVFVHHTRSHTDEKPHSYNIRQGKRFPVKSNTTD</sequence>
<evidence type="ECO:0000313" key="13">
    <source>
        <dbReference type="Ensembl" id="ENSKMAP00000005863.1"/>
    </source>
</evidence>
<feature type="region of interest" description="Disordered" evidence="11">
    <location>
        <begin position="75"/>
        <end position="96"/>
    </location>
</feature>
<dbReference type="GeneTree" id="ENSGT00940000167469"/>
<feature type="compositionally biased region" description="Basic and acidic residues" evidence="11">
    <location>
        <begin position="227"/>
        <end position="246"/>
    </location>
</feature>
<feature type="compositionally biased region" description="Basic and acidic residues" evidence="11">
    <location>
        <begin position="337"/>
        <end position="354"/>
    </location>
</feature>
<name>A0A3Q2ZPV1_KRYMA</name>
<organism evidence="13 14">
    <name type="scientific">Kryptolebias marmoratus</name>
    <name type="common">Mangrove killifish</name>
    <name type="synonym">Rivulus marmoratus</name>
    <dbReference type="NCBI Taxonomy" id="37003"/>
    <lineage>
        <taxon>Eukaryota</taxon>
        <taxon>Metazoa</taxon>
        <taxon>Chordata</taxon>
        <taxon>Craniata</taxon>
        <taxon>Vertebrata</taxon>
        <taxon>Euteleostomi</taxon>
        <taxon>Actinopterygii</taxon>
        <taxon>Neopterygii</taxon>
        <taxon>Teleostei</taxon>
        <taxon>Neoteleostei</taxon>
        <taxon>Acanthomorphata</taxon>
        <taxon>Ovalentaria</taxon>
        <taxon>Atherinomorphae</taxon>
        <taxon>Cyprinodontiformes</taxon>
        <taxon>Rivulidae</taxon>
        <taxon>Kryptolebias</taxon>
    </lineage>
</organism>
<evidence type="ECO:0000256" key="5">
    <source>
        <dbReference type="ARBA" id="ARBA00022771"/>
    </source>
</evidence>
<feature type="compositionally biased region" description="Basic and acidic residues" evidence="11">
    <location>
        <begin position="305"/>
        <end position="330"/>
    </location>
</feature>
<evidence type="ECO:0000256" key="6">
    <source>
        <dbReference type="ARBA" id="ARBA00022833"/>
    </source>
</evidence>
<evidence type="ECO:0000256" key="3">
    <source>
        <dbReference type="ARBA" id="ARBA00022723"/>
    </source>
</evidence>
<dbReference type="Gene3D" id="3.30.160.60">
    <property type="entry name" value="Classic Zinc Finger"/>
    <property type="match status" value="3"/>
</dbReference>
<feature type="domain" description="C2H2-type" evidence="12">
    <location>
        <begin position="451"/>
        <end position="478"/>
    </location>
</feature>
<dbReference type="Ensembl" id="ENSKMAT00000005965.1">
    <property type="protein sequence ID" value="ENSKMAP00000005863.1"/>
    <property type="gene ID" value="ENSKMAG00000004456.1"/>
</dbReference>
<dbReference type="OrthoDB" id="8964433at2759"/>
<dbReference type="Proteomes" id="UP000264800">
    <property type="component" value="Unplaced"/>
</dbReference>
<keyword evidence="7" id="KW-0805">Transcription regulation</keyword>
<keyword evidence="3" id="KW-0479">Metal-binding</keyword>
<keyword evidence="5 10" id="KW-0863">Zinc-finger</keyword>
<evidence type="ECO:0000256" key="7">
    <source>
        <dbReference type="ARBA" id="ARBA00023015"/>
    </source>
</evidence>
<dbReference type="GO" id="GO:0008270">
    <property type="term" value="F:zinc ion binding"/>
    <property type="evidence" value="ECO:0007669"/>
    <property type="project" value="UniProtKB-KW"/>
</dbReference>
<feature type="domain" description="C2H2-type" evidence="12">
    <location>
        <begin position="531"/>
        <end position="558"/>
    </location>
</feature>
<evidence type="ECO:0000256" key="4">
    <source>
        <dbReference type="ARBA" id="ARBA00022737"/>
    </source>
</evidence>
<reference evidence="13" key="1">
    <citation type="submission" date="2025-08" db="UniProtKB">
        <authorList>
            <consortium name="Ensembl"/>
        </authorList>
    </citation>
    <scope>IDENTIFICATION</scope>
</reference>
<evidence type="ECO:0000256" key="8">
    <source>
        <dbReference type="ARBA" id="ARBA00023163"/>
    </source>
</evidence>
<proteinExistence type="inferred from homology"/>
<dbReference type="PROSITE" id="PS50157">
    <property type="entry name" value="ZINC_FINGER_C2H2_2"/>
    <property type="match status" value="4"/>
</dbReference>
<feature type="domain" description="C2H2-type" evidence="12">
    <location>
        <begin position="479"/>
        <end position="507"/>
    </location>
</feature>
<dbReference type="SMART" id="SM00355">
    <property type="entry name" value="ZnF_C2H2"/>
    <property type="match status" value="3"/>
</dbReference>
<evidence type="ECO:0000313" key="14">
    <source>
        <dbReference type="Proteomes" id="UP000264800"/>
    </source>
</evidence>
<feature type="domain" description="C2H2-type" evidence="12">
    <location>
        <begin position="509"/>
        <end position="532"/>
    </location>
</feature>
<feature type="compositionally biased region" description="Basic and acidic residues" evidence="11">
    <location>
        <begin position="80"/>
        <end position="94"/>
    </location>
</feature>
<evidence type="ECO:0000256" key="1">
    <source>
        <dbReference type="ARBA" id="ARBA00004123"/>
    </source>
</evidence>
<evidence type="ECO:0000256" key="9">
    <source>
        <dbReference type="ARBA" id="ARBA00023242"/>
    </source>
</evidence>
<dbReference type="GO" id="GO:0043565">
    <property type="term" value="F:sequence-specific DNA binding"/>
    <property type="evidence" value="ECO:0007669"/>
    <property type="project" value="TreeGrafter"/>
</dbReference>
<evidence type="ECO:0000256" key="11">
    <source>
        <dbReference type="SAM" id="MobiDB-lite"/>
    </source>
</evidence>
<accession>A0A3Q2ZPV1</accession>
<feature type="compositionally biased region" description="Basic and acidic residues" evidence="11">
    <location>
        <begin position="263"/>
        <end position="272"/>
    </location>
</feature>
<evidence type="ECO:0000256" key="10">
    <source>
        <dbReference type="PROSITE-ProRule" id="PRU00042"/>
    </source>
</evidence>
<dbReference type="PROSITE" id="PS00028">
    <property type="entry name" value="ZINC_FINGER_C2H2_1"/>
    <property type="match status" value="3"/>
</dbReference>
<evidence type="ECO:0000256" key="2">
    <source>
        <dbReference type="ARBA" id="ARBA00006991"/>
    </source>
</evidence>
<dbReference type="InterPro" id="IPR013087">
    <property type="entry name" value="Znf_C2H2_type"/>
</dbReference>
<reference evidence="13" key="2">
    <citation type="submission" date="2025-09" db="UniProtKB">
        <authorList>
            <consortium name="Ensembl"/>
        </authorList>
    </citation>
    <scope>IDENTIFICATION</scope>
</reference>
<keyword evidence="4" id="KW-0677">Repeat</keyword>
<dbReference type="GeneID" id="108246280"/>
<dbReference type="FunFam" id="3.30.160.60:FF:000145">
    <property type="entry name" value="Zinc finger protein 574"/>
    <property type="match status" value="1"/>
</dbReference>
<evidence type="ECO:0000259" key="12">
    <source>
        <dbReference type="PROSITE" id="PS50157"/>
    </source>
</evidence>
<dbReference type="AlphaFoldDB" id="A0A3Q2ZPV1"/>
<feature type="region of interest" description="Disordered" evidence="11">
    <location>
        <begin position="225"/>
        <end position="374"/>
    </location>
</feature>
<dbReference type="GO" id="GO:0005634">
    <property type="term" value="C:nucleus"/>
    <property type="evidence" value="ECO:0007669"/>
    <property type="project" value="UniProtKB-SubCell"/>
</dbReference>
<comment type="similarity">
    <text evidence="2">Belongs to the krueppel C2H2-type zinc-finger protein family.</text>
</comment>
<feature type="region of interest" description="Disordered" evidence="11">
    <location>
        <begin position="404"/>
        <end position="432"/>
    </location>
</feature>
<feature type="compositionally biased region" description="Basic and acidic residues" evidence="11">
    <location>
        <begin position="407"/>
        <end position="421"/>
    </location>
</feature>
<comment type="subcellular location">
    <subcellularLocation>
        <location evidence="1">Nucleus</location>
    </subcellularLocation>
</comment>